<dbReference type="InterPro" id="IPR006674">
    <property type="entry name" value="HD_domain"/>
</dbReference>
<gene>
    <name evidence="2" type="ORF">PAC_10695</name>
</gene>
<evidence type="ECO:0000259" key="1">
    <source>
        <dbReference type="PROSITE" id="PS51831"/>
    </source>
</evidence>
<dbReference type="PANTHER" id="PTHR35569:SF1">
    <property type="entry name" value="CYANAMIDE HYDRATASE DDI2-RELATED"/>
    <property type="match status" value="1"/>
</dbReference>
<evidence type="ECO:0000313" key="2">
    <source>
        <dbReference type="EMBL" id="CZR60799.1"/>
    </source>
</evidence>
<reference evidence="2 3" key="1">
    <citation type="submission" date="2016-03" db="EMBL/GenBank/DDBJ databases">
        <authorList>
            <person name="Ploux O."/>
        </authorList>
    </citation>
    <scope>NUCLEOTIDE SEQUENCE [LARGE SCALE GENOMIC DNA]</scope>
    <source>
        <strain evidence="2 3">UAMH 11012</strain>
    </source>
</reference>
<dbReference type="OrthoDB" id="409121at2759"/>
<dbReference type="AlphaFoldDB" id="A0A1L7X706"/>
<dbReference type="CDD" id="cd00077">
    <property type="entry name" value="HDc"/>
    <property type="match status" value="1"/>
</dbReference>
<organism evidence="2 3">
    <name type="scientific">Phialocephala subalpina</name>
    <dbReference type="NCBI Taxonomy" id="576137"/>
    <lineage>
        <taxon>Eukaryota</taxon>
        <taxon>Fungi</taxon>
        <taxon>Dikarya</taxon>
        <taxon>Ascomycota</taxon>
        <taxon>Pezizomycotina</taxon>
        <taxon>Leotiomycetes</taxon>
        <taxon>Helotiales</taxon>
        <taxon>Mollisiaceae</taxon>
        <taxon>Phialocephala</taxon>
        <taxon>Phialocephala fortinii species complex</taxon>
    </lineage>
</organism>
<proteinExistence type="predicted"/>
<dbReference type="EMBL" id="FJOG01000017">
    <property type="protein sequence ID" value="CZR60799.1"/>
    <property type="molecule type" value="Genomic_DNA"/>
</dbReference>
<dbReference type="SUPFAM" id="SSF109604">
    <property type="entry name" value="HD-domain/PDEase-like"/>
    <property type="match status" value="1"/>
</dbReference>
<name>A0A1L7X706_9HELO</name>
<accession>A0A1L7X706</accession>
<evidence type="ECO:0000313" key="3">
    <source>
        <dbReference type="Proteomes" id="UP000184330"/>
    </source>
</evidence>
<dbReference type="Gene3D" id="1.10.3210.10">
    <property type="entry name" value="Hypothetical protein af1432"/>
    <property type="match status" value="1"/>
</dbReference>
<dbReference type="Proteomes" id="UP000184330">
    <property type="component" value="Unassembled WGS sequence"/>
</dbReference>
<dbReference type="PROSITE" id="PS51831">
    <property type="entry name" value="HD"/>
    <property type="match status" value="1"/>
</dbReference>
<keyword evidence="3" id="KW-1185">Reference proteome</keyword>
<dbReference type="NCBIfam" id="TIGR03401">
    <property type="entry name" value="cyanamide_fam"/>
    <property type="match status" value="1"/>
</dbReference>
<protein>
    <submittedName>
        <fullName evidence="2">Related to M.verrucaria cyanamide hydratase</fullName>
    </submittedName>
</protein>
<feature type="domain" description="HD" evidence="1">
    <location>
        <begin position="65"/>
        <end position="176"/>
    </location>
</feature>
<dbReference type="InterPro" id="IPR003607">
    <property type="entry name" value="HD/PDEase_dom"/>
</dbReference>
<dbReference type="InterPro" id="IPR017771">
    <property type="entry name" value="Cyanamide_hydratase_HD"/>
</dbReference>
<sequence length="243" mass="27108">MADRSTAITKYGWDAAPRKVENLLSQSQAPSKPPKSFSVSEIPLPESPLVQAVQKYAKTELSTETYNHSMRVFYYGSAILSHAFPSWSSHSFNETYFLTCLLHDIGTTDKNINATLLSFEFYGGLIVLDLLKGLHSPVEQAESVAEAVIRHQDLGETGTLTRIGALIQLATIFDNMGGNPQLVDRGTIESVVKEYPRLKWSGCFAKTIRRENGLKPWAHTTHLGEREFPEGVERNELMAPYDC</sequence>
<dbReference type="PANTHER" id="PTHR35569">
    <property type="entry name" value="CYANAMIDE HYDRATASE DDI2-RELATED"/>
    <property type="match status" value="1"/>
</dbReference>